<dbReference type="EMBL" id="CAXDID020000175">
    <property type="protein sequence ID" value="CAL6048544.1"/>
    <property type="molecule type" value="Genomic_DNA"/>
</dbReference>
<reference evidence="2 3" key="2">
    <citation type="submission" date="2024-07" db="EMBL/GenBank/DDBJ databases">
        <authorList>
            <person name="Akdeniz Z."/>
        </authorList>
    </citation>
    <scope>NUCLEOTIDE SEQUENCE [LARGE SCALE GENOMIC DNA]</scope>
</reference>
<dbReference type="Proteomes" id="UP001642409">
    <property type="component" value="Unassembled WGS sequence"/>
</dbReference>
<reference evidence="1" key="1">
    <citation type="submission" date="2023-06" db="EMBL/GenBank/DDBJ databases">
        <authorList>
            <person name="Kurt Z."/>
        </authorList>
    </citation>
    <scope>NUCLEOTIDE SEQUENCE</scope>
</reference>
<proteinExistence type="predicted"/>
<evidence type="ECO:0000313" key="3">
    <source>
        <dbReference type="Proteomes" id="UP001642409"/>
    </source>
</evidence>
<keyword evidence="3" id="KW-1185">Reference proteome</keyword>
<sequence>MIYYYNSNILFQVNLSHLNYPNLTRSRTRFTKEDVQIEGKQRAGANVLLAPKFINFHTTFQCFLVTIISIFWESYQRPPAQLLLIVRAITIYTEFCQDGLVVIIKLSLILVFQTLLYKLVGQHQILVQFVVGSNNCKLQSEFTEELPKSNLARLINGVTMLRT</sequence>
<dbReference type="EMBL" id="CATOUU010000688">
    <property type="protein sequence ID" value="CAI9941316.1"/>
    <property type="molecule type" value="Genomic_DNA"/>
</dbReference>
<evidence type="ECO:0000313" key="1">
    <source>
        <dbReference type="EMBL" id="CAI9941316.1"/>
    </source>
</evidence>
<comment type="caution">
    <text evidence="1">The sequence shown here is derived from an EMBL/GenBank/DDBJ whole genome shotgun (WGS) entry which is preliminary data.</text>
</comment>
<protein>
    <submittedName>
        <fullName evidence="2">Hypothetical_protein</fullName>
    </submittedName>
</protein>
<accession>A0AA86PMF8</accession>
<dbReference type="AlphaFoldDB" id="A0AA86PMF8"/>
<organism evidence="1">
    <name type="scientific">Hexamita inflata</name>
    <dbReference type="NCBI Taxonomy" id="28002"/>
    <lineage>
        <taxon>Eukaryota</taxon>
        <taxon>Metamonada</taxon>
        <taxon>Diplomonadida</taxon>
        <taxon>Hexamitidae</taxon>
        <taxon>Hexamitinae</taxon>
        <taxon>Hexamita</taxon>
    </lineage>
</organism>
<evidence type="ECO:0000313" key="2">
    <source>
        <dbReference type="EMBL" id="CAL6048544.1"/>
    </source>
</evidence>
<gene>
    <name evidence="1" type="ORF">HINF_LOCUS28961</name>
    <name evidence="2" type="ORF">HINF_LOCUS42744</name>
</gene>
<name>A0AA86PMF8_9EUKA</name>